<feature type="compositionally biased region" description="Basic and acidic residues" evidence="1">
    <location>
        <begin position="203"/>
        <end position="222"/>
    </location>
</feature>
<sequence length="222" mass="24608">MARTKQESRRSEPSSRSLMAADTINVPVPQEGDTEWQKANHLFSLSSTERMTQNNLAVIAAKQTTLAANQAAHAELLENILDKLEIMQKDTVSEDIAEESQESKDLEGKVAMFEGKSRELLAMVLHLWVGSGNQPSYAFSATPARTGIDFCSYAMSTLDSQPGESAMQLCQILEDIKLGEADDIYVLICKTLMPPNSSKRKRDRNDKGKKEGDKAIKREQEA</sequence>
<dbReference type="RefSeq" id="XP_066657701.1">
    <property type="nucleotide sequence ID" value="XM_066799447.1"/>
</dbReference>
<comment type="caution">
    <text evidence="2">The sequence shown here is derived from an EMBL/GenBank/DDBJ whole genome shotgun (WGS) entry which is preliminary data.</text>
</comment>
<name>A0ABR1LZX6_9PEZI</name>
<organism evidence="2 3">
    <name type="scientific">Phyllosticta citribraziliensis</name>
    <dbReference type="NCBI Taxonomy" id="989973"/>
    <lineage>
        <taxon>Eukaryota</taxon>
        <taxon>Fungi</taxon>
        <taxon>Dikarya</taxon>
        <taxon>Ascomycota</taxon>
        <taxon>Pezizomycotina</taxon>
        <taxon>Dothideomycetes</taxon>
        <taxon>Dothideomycetes incertae sedis</taxon>
        <taxon>Botryosphaeriales</taxon>
        <taxon>Phyllostictaceae</taxon>
        <taxon>Phyllosticta</taxon>
    </lineage>
</organism>
<feature type="region of interest" description="Disordered" evidence="1">
    <location>
        <begin position="1"/>
        <end position="24"/>
    </location>
</feature>
<dbReference type="GeneID" id="92032353"/>
<feature type="non-terminal residue" evidence="2">
    <location>
        <position position="222"/>
    </location>
</feature>
<accession>A0ABR1LZX6</accession>
<evidence type="ECO:0000256" key="1">
    <source>
        <dbReference type="SAM" id="MobiDB-lite"/>
    </source>
</evidence>
<dbReference type="EMBL" id="JBBPEH010000003">
    <property type="protein sequence ID" value="KAK7540770.1"/>
    <property type="molecule type" value="Genomic_DNA"/>
</dbReference>
<evidence type="ECO:0000313" key="2">
    <source>
        <dbReference type="EMBL" id="KAK7540770.1"/>
    </source>
</evidence>
<reference evidence="2 3" key="1">
    <citation type="submission" date="2024-04" db="EMBL/GenBank/DDBJ databases">
        <title>Phyllosticta paracitricarpa is synonymous to the EU quarantine fungus P. citricarpa based on phylogenomic analyses.</title>
        <authorList>
            <consortium name="Lawrence Berkeley National Laboratory"/>
            <person name="Van ingen-buijs V.A."/>
            <person name="Van westerhoven A.C."/>
            <person name="Haridas S."/>
            <person name="Skiadas P."/>
            <person name="Martin F."/>
            <person name="Groenewald J.Z."/>
            <person name="Crous P.W."/>
            <person name="Seidl M.F."/>
        </authorList>
    </citation>
    <scope>NUCLEOTIDE SEQUENCE [LARGE SCALE GENOMIC DNA]</scope>
    <source>
        <strain evidence="2 3">CPC 17464</strain>
    </source>
</reference>
<gene>
    <name evidence="2" type="ORF">J3D65DRAFT_616431</name>
</gene>
<feature type="region of interest" description="Disordered" evidence="1">
    <location>
        <begin position="194"/>
        <end position="222"/>
    </location>
</feature>
<keyword evidence="3" id="KW-1185">Reference proteome</keyword>
<proteinExistence type="predicted"/>
<feature type="compositionally biased region" description="Basic and acidic residues" evidence="1">
    <location>
        <begin position="1"/>
        <end position="13"/>
    </location>
</feature>
<protein>
    <submittedName>
        <fullName evidence="2">Uncharacterized protein</fullName>
    </submittedName>
</protein>
<evidence type="ECO:0000313" key="3">
    <source>
        <dbReference type="Proteomes" id="UP001360953"/>
    </source>
</evidence>
<dbReference type="Proteomes" id="UP001360953">
    <property type="component" value="Unassembled WGS sequence"/>
</dbReference>